<keyword evidence="5" id="KW-1185">Reference proteome</keyword>
<sequence length="522" mass="55240">MSSIKDSYSRRLRVFASHILSRSLVSEQNQGTTGSIIILGAAVLDIQAVPERYELQRGSSVPGKVRQIPGGVGRNIAECLSCMIKSPAPAPVLATFLGDDAAGQALLSHLRSLRLNLSLTLIKHGMPSPCVAVAFDKSGEVAACVADVASIEQHFTPEAVIQLLSSHELKIQAPSSSSVKVATKDLPPTPSIGADSIVPGAIAPLPSSAPPPLLVVEANLTAESVLAACRWAHARHVPIFMEPVSVPKAVRCVLSLHLITYIKPNAGELISIADAIREQQGLPALPRPQLSDPDHEPAPSSSGRPEHSEKGQAIMPSDHSIKMHKDAGLGIPSDIQQLVPFAGILLSTGLRYIVLTLGGQGAALMMMSQQDDRYHAAAVREDNALMSGNRTEGATVQLLHPQQDDRYHAAAVREDNALMSGNRTEGATVQLLHPQQMVVMYMKALPAKVVSLSGAGDALVGGMTAALSMHYSAHEALAHGMAAAKMAVQSEENVPRNMDFDSLAEDANAALKTMKIESFLLS</sequence>
<organism evidence="4 5">
    <name type="scientific">Chlamydomonas eustigma</name>
    <dbReference type="NCBI Taxonomy" id="1157962"/>
    <lineage>
        <taxon>Eukaryota</taxon>
        <taxon>Viridiplantae</taxon>
        <taxon>Chlorophyta</taxon>
        <taxon>core chlorophytes</taxon>
        <taxon>Chlorophyceae</taxon>
        <taxon>CS clade</taxon>
        <taxon>Chlamydomonadales</taxon>
        <taxon>Chlamydomonadaceae</taxon>
        <taxon>Chlamydomonas</taxon>
    </lineage>
</organism>
<name>A0A250X8R3_9CHLO</name>
<keyword evidence="1" id="KW-0479">Metal-binding</keyword>
<dbReference type="OrthoDB" id="198885at2759"/>
<dbReference type="PANTHER" id="PTHR42909">
    <property type="entry name" value="ZGC:136858"/>
    <property type="match status" value="1"/>
</dbReference>
<dbReference type="PANTHER" id="PTHR42909:SF1">
    <property type="entry name" value="CARBOHYDRATE KINASE PFKB DOMAIN-CONTAINING PROTEIN"/>
    <property type="match status" value="1"/>
</dbReference>
<dbReference type="InterPro" id="IPR011611">
    <property type="entry name" value="PfkB_dom"/>
</dbReference>
<dbReference type="Gene3D" id="3.40.1190.20">
    <property type="match status" value="1"/>
</dbReference>
<comment type="caution">
    <text evidence="4">The sequence shown here is derived from an EMBL/GenBank/DDBJ whole genome shotgun (WGS) entry which is preliminary data.</text>
</comment>
<reference evidence="4 5" key="1">
    <citation type="submission" date="2017-08" db="EMBL/GenBank/DDBJ databases">
        <title>Acidophilic green algal genome provides insights into adaptation to an acidic environment.</title>
        <authorList>
            <person name="Hirooka S."/>
            <person name="Hirose Y."/>
            <person name="Kanesaki Y."/>
            <person name="Higuchi S."/>
            <person name="Fujiwara T."/>
            <person name="Onuma R."/>
            <person name="Era A."/>
            <person name="Ohbayashi R."/>
            <person name="Uzuka A."/>
            <person name="Nozaki H."/>
            <person name="Yoshikawa H."/>
            <person name="Miyagishima S.Y."/>
        </authorList>
    </citation>
    <scope>NUCLEOTIDE SEQUENCE [LARGE SCALE GENOMIC DNA]</scope>
    <source>
        <strain evidence="4 5">NIES-2499</strain>
    </source>
</reference>
<dbReference type="InterPro" id="IPR029056">
    <property type="entry name" value="Ribokinase-like"/>
</dbReference>
<proteinExistence type="predicted"/>
<dbReference type="Proteomes" id="UP000232323">
    <property type="component" value="Unassembled WGS sequence"/>
</dbReference>
<accession>A0A250X8R3</accession>
<dbReference type="GO" id="GO:0046872">
    <property type="term" value="F:metal ion binding"/>
    <property type="evidence" value="ECO:0007669"/>
    <property type="project" value="UniProtKB-KW"/>
</dbReference>
<evidence type="ECO:0000313" key="4">
    <source>
        <dbReference type="EMBL" id="GAX79447.1"/>
    </source>
</evidence>
<feature type="region of interest" description="Disordered" evidence="2">
    <location>
        <begin position="284"/>
        <end position="312"/>
    </location>
</feature>
<evidence type="ECO:0000259" key="3">
    <source>
        <dbReference type="Pfam" id="PF00294"/>
    </source>
</evidence>
<dbReference type="GO" id="GO:0016798">
    <property type="term" value="F:hydrolase activity, acting on glycosyl bonds"/>
    <property type="evidence" value="ECO:0007669"/>
    <property type="project" value="TreeGrafter"/>
</dbReference>
<dbReference type="Pfam" id="PF00294">
    <property type="entry name" value="PfkB"/>
    <property type="match status" value="2"/>
</dbReference>
<feature type="domain" description="Carbohydrate kinase PfkB" evidence="3">
    <location>
        <begin position="36"/>
        <end position="147"/>
    </location>
</feature>
<dbReference type="STRING" id="1157962.A0A250X8R3"/>
<dbReference type="EMBL" id="BEGY01000042">
    <property type="protein sequence ID" value="GAX79447.1"/>
    <property type="molecule type" value="Genomic_DNA"/>
</dbReference>
<evidence type="ECO:0000256" key="1">
    <source>
        <dbReference type="ARBA" id="ARBA00022723"/>
    </source>
</evidence>
<dbReference type="GO" id="GO:0004730">
    <property type="term" value="F:pseudouridylate synthase activity"/>
    <property type="evidence" value="ECO:0007669"/>
    <property type="project" value="TreeGrafter"/>
</dbReference>
<gene>
    <name evidence="4" type="ORF">CEUSTIGMA_g6888.t1</name>
</gene>
<evidence type="ECO:0000313" key="5">
    <source>
        <dbReference type="Proteomes" id="UP000232323"/>
    </source>
</evidence>
<evidence type="ECO:0000256" key="2">
    <source>
        <dbReference type="SAM" id="MobiDB-lite"/>
    </source>
</evidence>
<dbReference type="GO" id="GO:0005737">
    <property type="term" value="C:cytoplasm"/>
    <property type="evidence" value="ECO:0007669"/>
    <property type="project" value="TreeGrafter"/>
</dbReference>
<dbReference type="AlphaFoldDB" id="A0A250X8R3"/>
<dbReference type="SUPFAM" id="SSF53613">
    <property type="entry name" value="Ribokinase-like"/>
    <property type="match status" value="1"/>
</dbReference>
<protein>
    <recommendedName>
        <fullName evidence="3">Carbohydrate kinase PfkB domain-containing protein</fullName>
    </recommendedName>
</protein>
<feature type="domain" description="Carbohydrate kinase PfkB" evidence="3">
    <location>
        <begin position="440"/>
        <end position="491"/>
    </location>
</feature>